<name>A0A1Q9ELV6_SYMMI</name>
<keyword evidence="4" id="KW-1185">Reference proteome</keyword>
<keyword evidence="1" id="KW-0175">Coiled coil</keyword>
<feature type="region of interest" description="Disordered" evidence="2">
    <location>
        <begin position="489"/>
        <end position="541"/>
    </location>
</feature>
<gene>
    <name evidence="3" type="ORF">AK812_SmicGene8093</name>
</gene>
<dbReference type="EMBL" id="LSRX01000118">
    <property type="protein sequence ID" value="OLQ08433.1"/>
    <property type="molecule type" value="Genomic_DNA"/>
</dbReference>
<feature type="compositionally biased region" description="Basic and acidic residues" evidence="2">
    <location>
        <begin position="331"/>
        <end position="340"/>
    </location>
</feature>
<feature type="compositionally biased region" description="Basic and acidic residues" evidence="2">
    <location>
        <begin position="256"/>
        <end position="265"/>
    </location>
</feature>
<feature type="coiled-coil region" evidence="1">
    <location>
        <begin position="121"/>
        <end position="148"/>
    </location>
</feature>
<accession>A0A1Q9ELV6</accession>
<protein>
    <submittedName>
        <fullName evidence="3">Uncharacterized protein</fullName>
    </submittedName>
</protein>
<sequence>MDETRRTRNKMNPEEHCRDRRQGYGHEFAVRAVIGSRVLPLLPGQNEDGDGLSLCCSLAAFHLCANEVATTRSTAASTRRRINRLYKDKESAPETTNSEEENSSDLEGWVEVQTARSARLMQLFEKEHRRMNATADKLADRRQLIERESRCIDVLEAAEHEHTQGLEKLHEVVAQLSSRCRKADDGPQYFYIGDSEVETQTVSPASTAGQITPAPSKLPAGLPQLNLSACRENIERSVASAEDAWEERRRVLQEQAESREARRAELPAAGDAAIRKTPLMSPRRMAGSGRKRQSSSGSQSLREAHGMILRQLSPPKEQALPGETEDFGEVLSRESSKLSDEVPLSLDPSASQLEMFEEREPAAEEPLEAVEDPEPTAADPLAAEAEPADVEPPVEAWPPEPVAADLQAAVEAAAAAEEPPSAEPTAVVEKASRSATDDSAEEHLTLIGESSNAGSWSRMVSEEEDVPTDGTLEIAAGAAEMDALEKGFVRHSSTEDADAKASAWVSNKPFPNPFGGDGREHTLQQKSSKELLDPCEGSAEPGTIAWVIPEPMPEEPVEDSELTRALSKRRQQVEKSHCEFTKEGLNSRADMSWKQSAKASTGSIGVFTKEGIHSLADIPRSSPRCSKFRTSSK</sequence>
<proteinExistence type="predicted"/>
<dbReference type="AlphaFoldDB" id="A0A1Q9ELV6"/>
<dbReference type="OrthoDB" id="10446925at2759"/>
<evidence type="ECO:0000313" key="4">
    <source>
        <dbReference type="Proteomes" id="UP000186817"/>
    </source>
</evidence>
<feature type="compositionally biased region" description="Low complexity" evidence="2">
    <location>
        <begin position="375"/>
        <end position="385"/>
    </location>
</feature>
<evidence type="ECO:0000313" key="3">
    <source>
        <dbReference type="EMBL" id="OLQ08433.1"/>
    </source>
</evidence>
<feature type="compositionally biased region" description="Low complexity" evidence="2">
    <location>
        <begin position="402"/>
        <end position="429"/>
    </location>
</feature>
<comment type="caution">
    <text evidence="3">The sequence shown here is derived from an EMBL/GenBank/DDBJ whole genome shotgun (WGS) entry which is preliminary data.</text>
</comment>
<feature type="region of interest" description="Disordered" evidence="2">
    <location>
        <begin position="256"/>
        <end position="468"/>
    </location>
</feature>
<evidence type="ECO:0000256" key="2">
    <source>
        <dbReference type="SAM" id="MobiDB-lite"/>
    </source>
</evidence>
<evidence type="ECO:0000256" key="1">
    <source>
        <dbReference type="SAM" id="Coils"/>
    </source>
</evidence>
<feature type="compositionally biased region" description="Basic and acidic residues" evidence="2">
    <location>
        <begin position="489"/>
        <end position="499"/>
    </location>
</feature>
<feature type="region of interest" description="Disordered" evidence="2">
    <location>
        <begin position="86"/>
        <end position="107"/>
    </location>
</feature>
<dbReference type="Proteomes" id="UP000186817">
    <property type="component" value="Unassembled WGS sequence"/>
</dbReference>
<organism evidence="3 4">
    <name type="scientific">Symbiodinium microadriaticum</name>
    <name type="common">Dinoflagellate</name>
    <name type="synonym">Zooxanthella microadriatica</name>
    <dbReference type="NCBI Taxonomy" id="2951"/>
    <lineage>
        <taxon>Eukaryota</taxon>
        <taxon>Sar</taxon>
        <taxon>Alveolata</taxon>
        <taxon>Dinophyceae</taxon>
        <taxon>Suessiales</taxon>
        <taxon>Symbiodiniaceae</taxon>
        <taxon>Symbiodinium</taxon>
    </lineage>
</organism>
<feature type="compositionally biased region" description="Basic and acidic residues" evidence="2">
    <location>
        <begin position="430"/>
        <end position="444"/>
    </location>
</feature>
<feature type="compositionally biased region" description="Basic and acidic residues" evidence="2">
    <location>
        <begin position="517"/>
        <end position="532"/>
    </location>
</feature>
<feature type="compositionally biased region" description="Acidic residues" evidence="2">
    <location>
        <begin position="363"/>
        <end position="374"/>
    </location>
</feature>
<reference evidence="3 4" key="1">
    <citation type="submission" date="2016-02" db="EMBL/GenBank/DDBJ databases">
        <title>Genome analysis of coral dinoflagellate symbionts highlights evolutionary adaptations to a symbiotic lifestyle.</title>
        <authorList>
            <person name="Aranda M."/>
            <person name="Li Y."/>
            <person name="Liew Y.J."/>
            <person name="Baumgarten S."/>
            <person name="Simakov O."/>
            <person name="Wilson M."/>
            <person name="Piel J."/>
            <person name="Ashoor H."/>
            <person name="Bougouffa S."/>
            <person name="Bajic V.B."/>
            <person name="Ryu T."/>
            <person name="Ravasi T."/>
            <person name="Bayer T."/>
            <person name="Micklem G."/>
            <person name="Kim H."/>
            <person name="Bhak J."/>
            <person name="Lajeunesse T.C."/>
            <person name="Voolstra C.R."/>
        </authorList>
    </citation>
    <scope>NUCLEOTIDE SEQUENCE [LARGE SCALE GENOMIC DNA]</scope>
    <source>
        <strain evidence="3 4">CCMP2467</strain>
    </source>
</reference>